<evidence type="ECO:0000313" key="3">
    <source>
        <dbReference type="Proteomes" id="UP000035287"/>
    </source>
</evidence>
<name>A0A0G3XFV0_9SPHN</name>
<proteinExistence type="predicted"/>
<accession>A0A0G3XFV0</accession>
<reference evidence="2 3" key="1">
    <citation type="submission" date="2015-06" db="EMBL/GenBank/DDBJ databases">
        <authorList>
            <person name="Zeng Y."/>
            <person name="Huang Y."/>
        </authorList>
    </citation>
    <scope>NUCLEOTIDE SEQUENCE [LARGE SCALE GENOMIC DNA]</scope>
    <source>
        <strain evidence="2 3">PQ-2</strain>
    </source>
</reference>
<evidence type="ECO:0000256" key="1">
    <source>
        <dbReference type="SAM" id="MobiDB-lite"/>
    </source>
</evidence>
<keyword evidence="3" id="KW-1185">Reference proteome</keyword>
<dbReference type="AlphaFoldDB" id="A0A0G3XFV0"/>
<dbReference type="PATRIC" id="fig|1348774.3.peg.1084"/>
<gene>
    <name evidence="2" type="ORF">AB433_05170</name>
</gene>
<organism evidence="2 3">
    <name type="scientific">Croceicoccus naphthovorans</name>
    <dbReference type="NCBI Taxonomy" id="1348774"/>
    <lineage>
        <taxon>Bacteria</taxon>
        <taxon>Pseudomonadati</taxon>
        <taxon>Pseudomonadota</taxon>
        <taxon>Alphaproteobacteria</taxon>
        <taxon>Sphingomonadales</taxon>
        <taxon>Erythrobacteraceae</taxon>
        <taxon>Croceicoccus</taxon>
    </lineage>
</organism>
<dbReference type="EMBL" id="CP011770">
    <property type="protein sequence ID" value="AKM09509.1"/>
    <property type="molecule type" value="Genomic_DNA"/>
</dbReference>
<protein>
    <submittedName>
        <fullName evidence="2">Uncharacterized protein</fullName>
    </submittedName>
</protein>
<feature type="region of interest" description="Disordered" evidence="1">
    <location>
        <begin position="1"/>
        <end position="26"/>
    </location>
</feature>
<sequence>MHTFWTSGPAMRQAGAKHLDRESQTMDVETEIGKLASEAMATQIVLAGLLNAINKSGPDGRAIVADAFRHADLMTEVSIATLGKYGGLVEYERQLAKVVEKLRSAVLSDAPQPDP</sequence>
<evidence type="ECO:0000313" key="2">
    <source>
        <dbReference type="EMBL" id="AKM09509.1"/>
    </source>
</evidence>
<dbReference type="KEGG" id="cna:AB433_05170"/>
<dbReference type="Proteomes" id="UP000035287">
    <property type="component" value="Chromosome"/>
</dbReference>